<dbReference type="HOGENOM" id="CLU_431307_0_0_6"/>
<organism evidence="5 6">
    <name type="scientific">Cedecea davisae DSM 4568</name>
    <dbReference type="NCBI Taxonomy" id="566551"/>
    <lineage>
        <taxon>Bacteria</taxon>
        <taxon>Pseudomonadati</taxon>
        <taxon>Pseudomonadota</taxon>
        <taxon>Gammaproteobacteria</taxon>
        <taxon>Enterobacterales</taxon>
        <taxon>Enterobacteriaceae</taxon>
        <taxon>Cedecea</taxon>
    </lineage>
</organism>
<dbReference type="InterPro" id="IPR000209">
    <property type="entry name" value="Peptidase_S8/S53_dom"/>
</dbReference>
<accession>S3J6N3</accession>
<proteinExistence type="predicted"/>
<feature type="domain" description="Peptidase S8/S53" evidence="4">
    <location>
        <begin position="178"/>
        <end position="380"/>
    </location>
</feature>
<evidence type="ECO:0000256" key="2">
    <source>
        <dbReference type="ARBA" id="ARBA00022801"/>
    </source>
</evidence>
<dbReference type="AlphaFoldDB" id="S3J6N3"/>
<protein>
    <submittedName>
        <fullName evidence="5">Peptidase, S8/S53 family</fullName>
    </submittedName>
</protein>
<evidence type="ECO:0000256" key="1">
    <source>
        <dbReference type="ARBA" id="ARBA00022670"/>
    </source>
</evidence>
<dbReference type="RefSeq" id="WP_016537473.1">
    <property type="nucleotide sequence ID" value="NZ_KE161030.1"/>
</dbReference>
<keyword evidence="1" id="KW-0645">Protease</keyword>
<dbReference type="EMBL" id="ATDT01000028">
    <property type="protein sequence ID" value="EPF15687.1"/>
    <property type="molecule type" value="Genomic_DNA"/>
</dbReference>
<reference evidence="5 6" key="1">
    <citation type="submission" date="2013-04" db="EMBL/GenBank/DDBJ databases">
        <authorList>
            <person name="Weinstock G."/>
            <person name="Sodergren E."/>
            <person name="Lobos E.A."/>
            <person name="Fulton L."/>
            <person name="Fulton R."/>
            <person name="Courtney L."/>
            <person name="Fronick C."/>
            <person name="O'Laughlin M."/>
            <person name="Godfrey J."/>
            <person name="Wilson R.M."/>
            <person name="Miner T."/>
            <person name="Farmer C."/>
            <person name="Delehaunty K."/>
            <person name="Cordes M."/>
            <person name="Minx P."/>
            <person name="Tomlinson C."/>
            <person name="Chen J."/>
            <person name="Wollam A."/>
            <person name="Pepin K.H."/>
            <person name="Palsikar V.B."/>
            <person name="Zhang X."/>
            <person name="Suruliraj S."/>
            <person name="Perna N.T."/>
            <person name="Plunkett G."/>
            <person name="Warren W."/>
            <person name="Mitreva M."/>
            <person name="Mardis E.R."/>
            <person name="Wilson R.K."/>
        </authorList>
    </citation>
    <scope>NUCLEOTIDE SEQUENCE [LARGE SCALE GENOMIC DNA]</scope>
    <source>
        <strain evidence="5 6">DSM 4568</strain>
    </source>
</reference>
<evidence type="ECO:0000259" key="4">
    <source>
        <dbReference type="Pfam" id="PF00082"/>
    </source>
</evidence>
<evidence type="ECO:0000256" key="3">
    <source>
        <dbReference type="ARBA" id="ARBA00022825"/>
    </source>
</evidence>
<dbReference type="OrthoDB" id="9790784at2"/>
<sequence length="634" mass="69768">MEVHEIYLEIDPKIDSTLTIKKIESTLNIKFKIQKVANSDLVRNVIKKHNAKLSAEYLNILFNGYKLYFDDSHSRTLVKNQVNILSAIPGVSAVKYSGQLVSCAENYSFPTLASQPENNPSFYDSQHLFSSPLGLDAMYGWTLEGGNGKGMNVFITEFGYGSHPDIDFTIIGKLPGGDSHPLQISGIIAARNNDISCIGIIPDASLYISWLNNFDGVLQYGKAGDTISISVAYQSDDGVTYCPWPAERSNLALIALAAEMGITVCYAASNEGVDLDNVTYDGKYAFNKNHQDYIDPKGVCVGGYNYSYSLEPIRSHNYGSFVDVFAQSVYVTTLLGTNSISGTSFSTPMIAALIAQIQSIHISKFGYALPPLKIRELISNPENGITAKVRSPYDKAVMPDLRKVLGALNIYSKTPYPENYGVTVEEINRLTETVNSVFTDDSHTTLVDNITMKELRTTASLLYDMKPCVKKIELLQWMKTAVDLYVSMQHGELLEETEFSNASSAWSLIAKKTTYTENGAILDGVTSGVIGAMYRRPIEIDSKYNYQLSVAFDVLEWDDSGLKEGIIGGYLPQVDGVKYPRLTTYTTLTQDSNVIDMVISGESVSSAEGFPGMGVKGAKKILLKKISLIKKEDE</sequence>
<name>S3J6N3_9ENTR</name>
<dbReference type="SUPFAM" id="SSF52743">
    <property type="entry name" value="Subtilisin-like"/>
    <property type="match status" value="1"/>
</dbReference>
<evidence type="ECO:0000313" key="5">
    <source>
        <dbReference type="EMBL" id="EPF15687.1"/>
    </source>
</evidence>
<dbReference type="STRING" id="566551.HMPREF0201_03196"/>
<dbReference type="PATRIC" id="fig|566551.4.peg.2913"/>
<gene>
    <name evidence="5" type="ORF">HMPREF0201_03196</name>
</gene>
<dbReference type="Pfam" id="PF00082">
    <property type="entry name" value="Peptidase_S8"/>
    <property type="match status" value="1"/>
</dbReference>
<dbReference type="Gene3D" id="3.40.50.200">
    <property type="entry name" value="Peptidase S8/S53 domain"/>
    <property type="match status" value="1"/>
</dbReference>
<evidence type="ECO:0000313" key="6">
    <source>
        <dbReference type="Proteomes" id="UP000014585"/>
    </source>
</evidence>
<dbReference type="InterPro" id="IPR036852">
    <property type="entry name" value="Peptidase_S8/S53_dom_sf"/>
</dbReference>
<comment type="caution">
    <text evidence="5">The sequence shown here is derived from an EMBL/GenBank/DDBJ whole genome shotgun (WGS) entry which is preliminary data.</text>
</comment>
<dbReference type="InterPro" id="IPR023828">
    <property type="entry name" value="Peptidase_S8_Ser-AS"/>
</dbReference>
<keyword evidence="3" id="KW-0720">Serine protease</keyword>
<dbReference type="PROSITE" id="PS00138">
    <property type="entry name" value="SUBTILASE_SER"/>
    <property type="match status" value="1"/>
</dbReference>
<keyword evidence="2" id="KW-0378">Hydrolase</keyword>
<dbReference type="GO" id="GO:0004252">
    <property type="term" value="F:serine-type endopeptidase activity"/>
    <property type="evidence" value="ECO:0007669"/>
    <property type="project" value="InterPro"/>
</dbReference>
<dbReference type="Proteomes" id="UP000014585">
    <property type="component" value="Unassembled WGS sequence"/>
</dbReference>
<dbReference type="GO" id="GO:0006508">
    <property type="term" value="P:proteolysis"/>
    <property type="evidence" value="ECO:0007669"/>
    <property type="project" value="UniProtKB-KW"/>
</dbReference>